<dbReference type="SUPFAM" id="SSF103481">
    <property type="entry name" value="Multidrug resistance efflux transporter EmrE"/>
    <property type="match status" value="1"/>
</dbReference>
<evidence type="ECO:0000313" key="6">
    <source>
        <dbReference type="EMBL" id="KAG6432553.1"/>
    </source>
</evidence>
<organism evidence="6">
    <name type="scientific">Salvia splendens</name>
    <name type="common">Scarlet sage</name>
    <dbReference type="NCBI Taxonomy" id="180675"/>
    <lineage>
        <taxon>Eukaryota</taxon>
        <taxon>Viridiplantae</taxon>
        <taxon>Streptophyta</taxon>
        <taxon>Embryophyta</taxon>
        <taxon>Tracheophyta</taxon>
        <taxon>Spermatophyta</taxon>
        <taxon>Magnoliopsida</taxon>
        <taxon>eudicotyledons</taxon>
        <taxon>Gunneridae</taxon>
        <taxon>Pentapetalae</taxon>
        <taxon>asterids</taxon>
        <taxon>lamiids</taxon>
        <taxon>Lamiales</taxon>
        <taxon>Lamiaceae</taxon>
        <taxon>Nepetoideae</taxon>
        <taxon>Mentheae</taxon>
        <taxon>Salviinae</taxon>
        <taxon>Salvia</taxon>
        <taxon>Salvia subgen. Calosphace</taxon>
        <taxon>core Calosphace</taxon>
    </lineage>
</organism>
<dbReference type="InterPro" id="IPR030184">
    <property type="entry name" value="WAT1-related"/>
</dbReference>
<feature type="transmembrane region" description="Helical" evidence="5">
    <location>
        <begin position="50"/>
        <end position="74"/>
    </location>
</feature>
<keyword evidence="2 5" id="KW-0812">Transmembrane</keyword>
<comment type="caution">
    <text evidence="6">The sequence shown here is derived from an EMBL/GenBank/DDBJ whole genome shotgun (WGS) entry which is preliminary data.</text>
</comment>
<protein>
    <recommendedName>
        <fullName evidence="8">WAT1-related protein</fullName>
    </recommendedName>
</protein>
<reference evidence="6" key="1">
    <citation type="submission" date="2018-01" db="EMBL/GenBank/DDBJ databases">
        <authorList>
            <person name="Mao J.F."/>
        </authorList>
    </citation>
    <scope>NUCLEOTIDE SEQUENCE</scope>
    <source>
        <strain evidence="6">Huo1</strain>
        <tissue evidence="6">Leaf</tissue>
    </source>
</reference>
<dbReference type="GO" id="GO:0016020">
    <property type="term" value="C:membrane"/>
    <property type="evidence" value="ECO:0007669"/>
    <property type="project" value="InterPro"/>
</dbReference>
<dbReference type="GO" id="GO:0022857">
    <property type="term" value="F:transmembrane transporter activity"/>
    <property type="evidence" value="ECO:0007669"/>
    <property type="project" value="InterPro"/>
</dbReference>
<evidence type="ECO:0000256" key="1">
    <source>
        <dbReference type="ARBA" id="ARBA00004141"/>
    </source>
</evidence>
<evidence type="ECO:0000256" key="5">
    <source>
        <dbReference type="SAM" id="Phobius"/>
    </source>
</evidence>
<gene>
    <name evidence="6" type="ORF">SASPL_104133</name>
</gene>
<reference evidence="6" key="2">
    <citation type="submission" date="2020-08" db="EMBL/GenBank/DDBJ databases">
        <title>Plant Genome Project.</title>
        <authorList>
            <person name="Zhang R.-G."/>
        </authorList>
    </citation>
    <scope>NUCLEOTIDE SEQUENCE</scope>
    <source>
        <strain evidence="6">Huo1</strain>
        <tissue evidence="6">Leaf</tissue>
    </source>
</reference>
<proteinExistence type="predicted"/>
<feature type="transmembrane region" description="Helical" evidence="5">
    <location>
        <begin position="213"/>
        <end position="235"/>
    </location>
</feature>
<dbReference type="InterPro" id="IPR037185">
    <property type="entry name" value="EmrE-like"/>
</dbReference>
<sequence length="291" mass="32131">MHLCDLNFLFYLIYSKGSPPLTWTRLCKIFFVSSYGLALSSNLNLAGLKYISGTFGTTILSIVPALVFTMAVCLRIGSLDIRKWHGVAKVIGLSGAMAFTFYKGPSVYHASSTAHHPFDEKPHSTHEWIKGPPLAIAGQLFYAMWITMQATLLAQYPGKLRLTILQCGLSCLSATVYAAAVERRGSFGGISIFYPSPIVYWLQAWVIEKKGPVFTAIFGPLALVIAAVFSAFFSLNETLHWGRVLGCGLLVMGLYCFLWGRNREAHLKSQQVLEEAHLETATPISQDEKNP</sequence>
<keyword evidence="7" id="KW-1185">Reference proteome</keyword>
<evidence type="ECO:0000256" key="3">
    <source>
        <dbReference type="ARBA" id="ARBA00022989"/>
    </source>
</evidence>
<dbReference type="Proteomes" id="UP000298416">
    <property type="component" value="Unassembled WGS sequence"/>
</dbReference>
<feature type="transmembrane region" description="Helical" evidence="5">
    <location>
        <begin position="186"/>
        <end position="206"/>
    </location>
</feature>
<evidence type="ECO:0008006" key="8">
    <source>
        <dbReference type="Google" id="ProtNLM"/>
    </source>
</evidence>
<evidence type="ECO:0000313" key="7">
    <source>
        <dbReference type="Proteomes" id="UP000298416"/>
    </source>
</evidence>
<dbReference type="EMBL" id="PNBA02000002">
    <property type="protein sequence ID" value="KAG6432553.1"/>
    <property type="molecule type" value="Genomic_DNA"/>
</dbReference>
<keyword evidence="3 5" id="KW-1133">Transmembrane helix</keyword>
<evidence type="ECO:0000256" key="2">
    <source>
        <dbReference type="ARBA" id="ARBA00022692"/>
    </source>
</evidence>
<name>A0A8X9A8S7_SALSN</name>
<evidence type="ECO:0000256" key="4">
    <source>
        <dbReference type="ARBA" id="ARBA00023136"/>
    </source>
</evidence>
<dbReference type="AlphaFoldDB" id="A0A8X9A8S7"/>
<feature type="transmembrane region" description="Helical" evidence="5">
    <location>
        <begin position="134"/>
        <end position="153"/>
    </location>
</feature>
<keyword evidence="4 5" id="KW-0472">Membrane</keyword>
<feature type="transmembrane region" description="Helical" evidence="5">
    <location>
        <begin position="241"/>
        <end position="260"/>
    </location>
</feature>
<dbReference type="PANTHER" id="PTHR31218">
    <property type="entry name" value="WAT1-RELATED PROTEIN"/>
    <property type="match status" value="1"/>
</dbReference>
<feature type="transmembrane region" description="Helical" evidence="5">
    <location>
        <begin position="86"/>
        <end position="102"/>
    </location>
</feature>
<accession>A0A8X9A8S7</accession>
<comment type="subcellular location">
    <subcellularLocation>
        <location evidence="1">Membrane</location>
        <topology evidence="1">Multi-pass membrane protein</topology>
    </subcellularLocation>
</comment>